<dbReference type="Proteomes" id="UP000277864">
    <property type="component" value="Unassembled WGS sequence"/>
</dbReference>
<keyword evidence="2" id="KW-1185">Reference proteome</keyword>
<proteinExistence type="predicted"/>
<dbReference type="NCBIfam" id="NF007714">
    <property type="entry name" value="PRK10410.1-2"/>
    <property type="match status" value="1"/>
</dbReference>
<evidence type="ECO:0000313" key="2">
    <source>
        <dbReference type="Proteomes" id="UP000277864"/>
    </source>
</evidence>
<dbReference type="Pfam" id="PF11756">
    <property type="entry name" value="YgbA_NO"/>
    <property type="match status" value="1"/>
</dbReference>
<dbReference type="InterPro" id="IPR020483">
    <property type="entry name" value="Uncharacterised_YgbA"/>
</dbReference>
<reference evidence="1 2" key="1">
    <citation type="submission" date="2018-03" db="EMBL/GenBank/DDBJ databases">
        <authorList>
            <person name="Gulvik C.A."/>
        </authorList>
    </citation>
    <scope>NUCLEOTIDE SEQUENCE [LARGE SCALE GENOMIC DNA]</scope>
    <source>
        <strain evidence="1 2">JCM 31581</strain>
    </source>
</reference>
<dbReference type="RefSeq" id="WP_125943362.1">
    <property type="nucleotide sequence ID" value="NZ_PXZH01000002.1"/>
</dbReference>
<comment type="caution">
    <text evidence="1">The sequence shown here is derived from an EMBL/GenBank/DDBJ whole genome shotgun (WGS) entry which is preliminary data.</text>
</comment>
<name>A0A429Z6X7_9ENTE</name>
<evidence type="ECO:0000313" key="1">
    <source>
        <dbReference type="EMBL" id="RST89428.1"/>
    </source>
</evidence>
<dbReference type="EMBL" id="PXZH01000002">
    <property type="protein sequence ID" value="RST89428.1"/>
    <property type="molecule type" value="Genomic_DNA"/>
</dbReference>
<gene>
    <name evidence="1" type="ORF">C7P63_06570</name>
</gene>
<dbReference type="OrthoDB" id="164329at2"/>
<dbReference type="AlphaFoldDB" id="A0A429Z6X7"/>
<organism evidence="1 2">
    <name type="scientific">Vagococcus humatus</name>
    <dbReference type="NCBI Taxonomy" id="1889241"/>
    <lineage>
        <taxon>Bacteria</taxon>
        <taxon>Bacillati</taxon>
        <taxon>Bacillota</taxon>
        <taxon>Bacilli</taxon>
        <taxon>Lactobacillales</taxon>
        <taxon>Enterococcaceae</taxon>
        <taxon>Vagococcus</taxon>
    </lineage>
</organism>
<protein>
    <submittedName>
        <fullName evidence="1">Nitrous oxide-stimulated promoter family protein</fullName>
    </submittedName>
</protein>
<sequence>MVRKNIGPVIQEEKQTVMYMLDIYYSYPRHQGRQKEKQALEKYVMTRLDFCRFGDKKPTCKTCPKHCYRQDYQDKIQEVMRFSGPRMLMKHPILTFKHLIKEKRKTEGVH</sequence>
<accession>A0A429Z6X7</accession>